<reference evidence="3" key="2">
    <citation type="submission" date="2025-08" db="UniProtKB">
        <authorList>
            <consortium name="RefSeq"/>
        </authorList>
    </citation>
    <scope>IDENTIFICATION</scope>
    <source>
        <tissue evidence="3">Leaf</tissue>
    </source>
</reference>
<organism evidence="2 3">
    <name type="scientific">Spinacia oleracea</name>
    <name type="common">Spinach</name>
    <dbReference type="NCBI Taxonomy" id="3562"/>
    <lineage>
        <taxon>Eukaryota</taxon>
        <taxon>Viridiplantae</taxon>
        <taxon>Streptophyta</taxon>
        <taxon>Embryophyta</taxon>
        <taxon>Tracheophyta</taxon>
        <taxon>Spermatophyta</taxon>
        <taxon>Magnoliopsida</taxon>
        <taxon>eudicotyledons</taxon>
        <taxon>Gunneridae</taxon>
        <taxon>Pentapetalae</taxon>
        <taxon>Caryophyllales</taxon>
        <taxon>Chenopodiaceae</taxon>
        <taxon>Chenopodioideae</taxon>
        <taxon>Anserineae</taxon>
        <taxon>Spinacia</taxon>
    </lineage>
</organism>
<evidence type="ECO:0000313" key="2">
    <source>
        <dbReference type="Proteomes" id="UP000813463"/>
    </source>
</evidence>
<name>A0ABM3QWF5_SPIOL</name>
<feature type="domain" description="HAT C-terminal dimerisation" evidence="1">
    <location>
        <begin position="329"/>
        <end position="374"/>
    </location>
</feature>
<dbReference type="Pfam" id="PF05699">
    <property type="entry name" value="Dimer_Tnp_hAT"/>
    <property type="match status" value="1"/>
</dbReference>
<evidence type="ECO:0000259" key="1">
    <source>
        <dbReference type="Pfam" id="PF05699"/>
    </source>
</evidence>
<dbReference type="PANTHER" id="PTHR11697">
    <property type="entry name" value="GENERAL TRANSCRIPTION FACTOR 2-RELATED ZINC FINGER PROTEIN"/>
    <property type="match status" value="1"/>
</dbReference>
<dbReference type="PANTHER" id="PTHR11697:SF230">
    <property type="entry name" value="ZINC FINGER, MYM DOMAIN CONTAINING 1"/>
    <property type="match status" value="1"/>
</dbReference>
<reference evidence="2" key="1">
    <citation type="journal article" date="2021" name="Nat. Commun.">
        <title>Genomic analyses provide insights into spinach domestication and the genetic basis of agronomic traits.</title>
        <authorList>
            <person name="Cai X."/>
            <person name="Sun X."/>
            <person name="Xu C."/>
            <person name="Sun H."/>
            <person name="Wang X."/>
            <person name="Ge C."/>
            <person name="Zhang Z."/>
            <person name="Wang Q."/>
            <person name="Fei Z."/>
            <person name="Jiao C."/>
            <person name="Wang Q."/>
        </authorList>
    </citation>
    <scope>NUCLEOTIDE SEQUENCE [LARGE SCALE GENOMIC DNA]</scope>
    <source>
        <strain evidence="2">cv. Varoflay</strain>
    </source>
</reference>
<keyword evidence="2" id="KW-1185">Reference proteome</keyword>
<protein>
    <recommendedName>
        <fullName evidence="1">HAT C-terminal dimerisation domain-containing protein</fullName>
    </recommendedName>
</protein>
<dbReference type="InterPro" id="IPR008906">
    <property type="entry name" value="HATC_C_dom"/>
</dbReference>
<dbReference type="GeneID" id="110805545"/>
<gene>
    <name evidence="3" type="primary">LOC110805545</name>
</gene>
<accession>A0ABM3QWF5</accession>
<dbReference type="RefSeq" id="XP_056687694.1">
    <property type="nucleotide sequence ID" value="XM_056831716.1"/>
</dbReference>
<proteinExistence type="predicted"/>
<dbReference type="Proteomes" id="UP000813463">
    <property type="component" value="Chromosome 1"/>
</dbReference>
<evidence type="ECO:0000313" key="3">
    <source>
        <dbReference type="RefSeq" id="XP_056687694.1"/>
    </source>
</evidence>
<sequence length="403" mass="46111">MEHSFTFSQVQCQVYDGASNMQVLINGLKTLILNECPQAYFVHSFAHQLQLTQVALAKNNSDCSWLFGDILAPLLNFVGGSPKRKEFLRAKQAQRVVGALSLGDLETGIGLNQERGLGRPRDTCCRTHSKSILNVLDDIVAVSTAPDQNRETSIIHLLMVDVTKINLKNLRDEGRDSQMETVTSFMVKHGIEVPNMEESYLVKEIMMYRGNGPRVTNLHHFRVEVFLSVIDLQLQELESRFPEESKELLVCMACLNPSNSFASFDKEKLVRLIEFYPKEFPNAEIFRYSLENFIVAMEADDRFWILKILNELSIKLVETGKVETHERIFLLLKLVLTLPVATASVERVFSGMTQVKDKLRNSMGDQMVNDCLVTYLERDFFLDVPMDDVIDQYQNMKTRRKQL</sequence>
<dbReference type="InterPro" id="IPR055298">
    <property type="entry name" value="AtLOH3-like"/>
</dbReference>